<proteinExistence type="predicted"/>
<accession>A0A094ZTM5</accession>
<organism evidence="1">
    <name type="scientific">Schistosoma haematobium</name>
    <name type="common">Blood fluke</name>
    <dbReference type="NCBI Taxonomy" id="6185"/>
    <lineage>
        <taxon>Eukaryota</taxon>
        <taxon>Metazoa</taxon>
        <taxon>Spiralia</taxon>
        <taxon>Lophotrochozoa</taxon>
        <taxon>Platyhelminthes</taxon>
        <taxon>Trematoda</taxon>
        <taxon>Digenea</taxon>
        <taxon>Strigeidida</taxon>
        <taxon>Schistosomatoidea</taxon>
        <taxon>Schistosomatidae</taxon>
        <taxon>Schistosoma</taxon>
    </lineage>
</organism>
<sequence length="1988" mass="231727">SEDDQNDLSSLMDISAGILRLLDVDTTNSKNESKKYHQDSTVNLSTYKKCDVALHTLIQLQDAWIAAPVLIEMLNTLNINESNDDVINNSKEFYETIQLYLTRIQSALNVQRHELKTLISNDLCLILDKPVISFSKENTVENFEYLCGHYFDFLTFNMSSGYNDDELSFRLQFINLVLVLLVVDSSLTDELESEKQLFLSIQCNSNELFEKILQSLEQLPLPLVGLWKQRKKGNWKAFDVSTAKQKCYHDMTNKNEKQDEVDKNKKSFLGITDGDNDDDDDNDHKWEQFYEFNKLYLKCLTTYLNEVKCFVTTVSDATPSQSQSITMVKNDNVHINSLSQSFNYPTMHLSLLNNCNLLNTNWQQEQINNIDKEREILQENFNELRVLADFLHVLSSSSSSSSSLSSSHSSVIKTFKQRKIWEELINEMRSTSSRAFEQYTCLGFLKQIIRRPGGLWDLSHSLIENASQSHSWTELELYNFELSIRHLSHQIWIELTAIDNLSNEYFNKTENIGITDWLEAWIYRLQEIYRLVINQWTEKMHQYRNNVQIHTINDWFHNLIPNSGSSPSQNNQQSKKYQFLDKEFHFAILWSLLCDADIIQEKCNVQLETSSSLTSKQFTQTLQELKRYLNIYIEKFIVSSMDNAKSTLHDSNHNLITLLLKQLEYSLHYIPDHYRVFSLELIDNTFNISHQSDQLRVMLQQLKHLRNLCERNYLLCNQSLSLLHKISFSNLNQYESNAVKDMLRLLTTWSYGYFVIHQSLERVIRAGGVTESERYPLRALITTELRSEAVKDDRLKITNRAEIPDHDLNCLVIARKNQIMELMEFCRKIDQINWINSWEGLLEYTNELTSERGYFKLWIIYFLQQFQVFSSKINLDEIFLCQINQMEEIIHDWSDWLKKYIWPLPFPYPKNYAWTPIIMSIHPSINMKSRHIEYEKSLKMDCQNAGLKFSHKFMNLSNFYYNHIKNKSLIKNKGIDENYNGIYNNLQENKLNYSMELLDVNYPNEFLQEIHHLYKLTLSSVSSPMSSSASLSSSNGISSKFIRSTFTNEQVICQCDILQSAIINRLLEIQSCLVYGDQLTLMMIEQIMFDLFEIQLPNQSILEGDSKSHKLWMNIYSDCMKYLRNGFTKSLCALLTSDSKSNALNNLQFVNEFDIPGSPSFSKRWQKKLQIDKLEQHTSESEKQFPFFIHLIILYNLYDTWQSIVKIAGTIITSKESTVYNPVLLQWILTTRPKFVEAILAYPIIQLSHNYQCSQCLCKSILDTFLSIDEVQLNNLFREFSSQYGCIDYLLLESVHNLNDRITLCIQKIDAYHLQLRNIAKLKLPNGQDTELTNNLLKNFDHVNLADSNTLTLRHALSHWSGVLIKKLANGHNFKRRLTYCSDKLNSLLLNLKSAKTMETDDYVEIEKRVFHLQVIMDQLNKLLNDLQTIPFQASINYSIDFIHLINQLLIIRQQNLVQHILTKRLNYYLSKLHNDSICRRLLHLCQLGTTDCKQIIEELICILHFTGLPNSSNIDDNDNDKSKDFQYIEKPLFRMHVKSPGPGGFEQLFCKLSMVDKYCTEAQGYLRQSDSLFPLKSISSYNDNKQMIDSKGSENFLNELTNELVTCILSTSVVKRKIKCLIEKSEKLRNVLSAFEDNANEMNAFRDQLCIAVPQLTGYHLSNLIKAVDHLEILASRNLNESYCPTDPVEKRHPELGGYLKHAGQRLMELETCLEHSREAASILIYFEYESQFWSTSLTSLTSKNNSNHEALHKRGLLLQSKFKNSPTAIKLHTAWVKLTQLGDRLGRIQAGLPVRPSETNGVEHWHHLSPTQTQSHLSTELRTKLMKSETKRISKCKKDYSDVLTTEFPYVSADTLRRKQTNLRDALGSHMCVHPDCKISTGECLSPHTQHNESQLNIQNKIEWIFKKLINLHTYLQNDYSEALNREEFQRQRDSISKSELCDLVKYARRLRWHKSHSLQSEYQELKNLITELKSYGLVWGNPKKI</sequence>
<dbReference type="EMBL" id="KL250899">
    <property type="protein sequence ID" value="KGB37552.1"/>
    <property type="molecule type" value="Genomic_DNA"/>
</dbReference>
<gene>
    <name evidence="1" type="ORF">MS3_05898</name>
</gene>
<name>A0A094ZTM5_SCHHA</name>
<evidence type="ECO:0000313" key="1">
    <source>
        <dbReference type="EMBL" id="KGB37552.1"/>
    </source>
</evidence>
<reference evidence="1" key="1">
    <citation type="journal article" date="2012" name="Nat. Genet.">
        <title>Whole-genome sequence of Schistosoma haematobium.</title>
        <authorList>
            <person name="Young N.D."/>
            <person name="Jex A.R."/>
            <person name="Li B."/>
            <person name="Liu S."/>
            <person name="Yang L."/>
            <person name="Xiong Z."/>
            <person name="Li Y."/>
            <person name="Cantacessi C."/>
            <person name="Hall R.S."/>
            <person name="Xu X."/>
            <person name="Chen F."/>
            <person name="Wu X."/>
            <person name="Zerlotini A."/>
            <person name="Oliveira G."/>
            <person name="Hofmann A."/>
            <person name="Zhang G."/>
            <person name="Fang X."/>
            <person name="Kang Y."/>
            <person name="Campbell B.E."/>
            <person name="Loukas A."/>
            <person name="Ranganathan S."/>
            <person name="Rollinson D."/>
            <person name="Rinaldi G."/>
            <person name="Brindley P.J."/>
            <person name="Yang H."/>
            <person name="Wang J."/>
            <person name="Wang J."/>
            <person name="Gasser R.B."/>
        </authorList>
    </citation>
    <scope>NUCLEOTIDE SEQUENCE [LARGE SCALE GENOMIC DNA]</scope>
</reference>
<protein>
    <submittedName>
        <fullName evidence="1">Uncharacterized protein</fullName>
    </submittedName>
</protein>
<feature type="non-terminal residue" evidence="1">
    <location>
        <position position="1"/>
    </location>
</feature>